<feature type="domain" description="Aminoacyl-tRNA synthetase class Ia" evidence="9">
    <location>
        <begin position="19"/>
        <end position="102"/>
    </location>
</feature>
<dbReference type="CDD" id="cd07962">
    <property type="entry name" value="Anticodon_Ia_Val"/>
    <property type="match status" value="1"/>
</dbReference>
<feature type="short sequence motif" description="'KMSKS' region" evidence="8">
    <location>
        <begin position="584"/>
        <end position="588"/>
    </location>
</feature>
<sequence length="847" mass="94319">MYIVTLPEKPSIDGLDDKWSAIWAQNGVYRFVRPAAREQVYSIDTPPPTVSGSLHVGHAFSYTHTDIVARFQRMRGKHVFYPMGWDDNGLATERRVQNYYGVRCDPSLPYDPDFKAPEPVANFARKDRPPVVDVSRRNFIELCERLTAEDERVFEHLWRRLGLSVDWSLNYTTIGAEARRISQAAFLKMLAAGEVYQDEAPTMWDIDFGTAVANAEMIDKEVPSAYHRLVFTVDGEPVHIETTRPELLPACVALVAHPDDERYQPLFGREAVTPMFGVRVPVVAHPLAKADKGSGIAMVCTFGDQTDVVWWRELRLPTRTLVGRDGRLQPVDFTTLPCADPGAAQRAYAPLAGLSVTQARKAIVAALGEGGFIDGEPRPTTHAVKFYEKGERPLEIVSSRQWFIRTMAHREELLERGESIVWHPAHMKARYDDWVRGLNSDWLISRQRFFGVPFPVWYPLDSAGEPDYEHPIVPDESALPVDPQSAVPPGYAEEQRGVPGGFTGEPDVMDTWATSSLTPQLACGWLNDPELYRLTFPMDLRPQGHDIIRTWLFSTVVRSHIEEGETPWRHAALSGWILDPDRKKMSKSQGNVVTPEHLIDEHSADGVRYWAASARPGTDTAFEPKQMKVGRRLATKLLNAAKFVYGFPEAAADATVGEPLDAAVIESLKRTVAEATQALESYEYTTALAAAERFFWTFCDDYVELVKQRAYDGSDSARLTLRLALDTVIRLLAPFIPYVTEEVWSWTHETSVHTSAWPAAGEFAGTSGDAGLLPSASEVIRAVRKAKSEAKLSMRSEVPRVEVAAPAALTEAIRSVEGDLRNAGHIGEIAYSAAAELKVTVQLPEAA</sequence>
<evidence type="ECO:0000256" key="5">
    <source>
        <dbReference type="ARBA" id="ARBA00022917"/>
    </source>
</evidence>
<feature type="domain" description="Aminoacyl-tRNA synthetase class Ia" evidence="9">
    <location>
        <begin position="124"/>
        <end position="622"/>
    </location>
</feature>
<dbReference type="GO" id="GO:0016874">
    <property type="term" value="F:ligase activity"/>
    <property type="evidence" value="ECO:0007669"/>
    <property type="project" value="UniProtKB-KW"/>
</dbReference>
<keyword evidence="2 8" id="KW-0436">Ligase</keyword>
<evidence type="ECO:0000256" key="8">
    <source>
        <dbReference type="HAMAP-Rule" id="MF_02005"/>
    </source>
</evidence>
<evidence type="ECO:0000256" key="1">
    <source>
        <dbReference type="ARBA" id="ARBA00022490"/>
    </source>
</evidence>
<dbReference type="EC" id="6.1.1.9" evidence="8"/>
<dbReference type="Pfam" id="PF00133">
    <property type="entry name" value="tRNA-synt_1"/>
    <property type="match status" value="2"/>
</dbReference>
<dbReference type="PRINTS" id="PR00986">
    <property type="entry name" value="TRNASYNTHVAL"/>
</dbReference>
<feature type="short sequence motif" description="'HIGH' region" evidence="8">
    <location>
        <begin position="48"/>
        <end position="58"/>
    </location>
</feature>
<evidence type="ECO:0000259" key="9">
    <source>
        <dbReference type="Pfam" id="PF00133"/>
    </source>
</evidence>
<feature type="domain" description="Methionyl/Valyl/Leucyl/Isoleucyl-tRNA synthetase anticodon-binding" evidence="10">
    <location>
        <begin position="662"/>
        <end position="798"/>
    </location>
</feature>
<accession>A0ABQ3RFX7</accession>
<evidence type="ECO:0000256" key="2">
    <source>
        <dbReference type="ARBA" id="ARBA00022598"/>
    </source>
</evidence>
<evidence type="ECO:0000313" key="12">
    <source>
        <dbReference type="Proteomes" id="UP000646738"/>
    </source>
</evidence>
<keyword evidence="4 8" id="KW-0067">ATP-binding</keyword>
<dbReference type="NCBIfam" id="NF009687">
    <property type="entry name" value="PRK13208.1"/>
    <property type="match status" value="1"/>
</dbReference>
<dbReference type="Gene3D" id="3.90.740.10">
    <property type="entry name" value="Valyl/Leucyl/Isoleucyl-tRNA synthetase, editing domain"/>
    <property type="match status" value="1"/>
</dbReference>
<dbReference type="SUPFAM" id="SSF47323">
    <property type="entry name" value="Anticodon-binding domain of a subclass of class I aminoacyl-tRNA synthetases"/>
    <property type="match status" value="1"/>
</dbReference>
<protein>
    <recommendedName>
        <fullName evidence="8">Valine--tRNA ligase</fullName>
        <ecNumber evidence="8">6.1.1.9</ecNumber>
    </recommendedName>
    <alternativeName>
        <fullName evidence="8">Valyl-tRNA synthetase</fullName>
        <shortName evidence="8">ValRS</shortName>
    </alternativeName>
</protein>
<dbReference type="Gene3D" id="1.10.730.10">
    <property type="entry name" value="Isoleucyl-tRNA Synthetase, Domain 1"/>
    <property type="match status" value="1"/>
</dbReference>
<dbReference type="PANTHER" id="PTHR11946">
    <property type="entry name" value="VALYL-TRNA SYNTHETASES"/>
    <property type="match status" value="1"/>
</dbReference>
<dbReference type="PROSITE" id="PS00178">
    <property type="entry name" value="AA_TRNA_LIGASE_I"/>
    <property type="match status" value="1"/>
</dbReference>
<dbReference type="InterPro" id="IPR002303">
    <property type="entry name" value="Valyl-tRNA_ligase"/>
</dbReference>
<dbReference type="InterPro" id="IPR001412">
    <property type="entry name" value="aa-tRNA-synth_I_CS"/>
</dbReference>
<dbReference type="InterPro" id="IPR022874">
    <property type="entry name" value="Valine-tRNA_ligase_type_2"/>
</dbReference>
<dbReference type="SUPFAM" id="SSF52374">
    <property type="entry name" value="Nucleotidylyl transferase"/>
    <property type="match status" value="1"/>
</dbReference>
<comment type="similarity">
    <text evidence="8">Belongs to the class-I aminoacyl-tRNA synthetase family. ValS type 2 subfamily.</text>
</comment>
<dbReference type="Gene3D" id="3.40.50.620">
    <property type="entry name" value="HUPs"/>
    <property type="match status" value="2"/>
</dbReference>
<evidence type="ECO:0000313" key="11">
    <source>
        <dbReference type="EMBL" id="GHI54762.1"/>
    </source>
</evidence>
<comment type="catalytic activity">
    <reaction evidence="7 8">
        <text>tRNA(Val) + L-valine + ATP = L-valyl-tRNA(Val) + AMP + diphosphate</text>
        <dbReference type="Rhea" id="RHEA:10704"/>
        <dbReference type="Rhea" id="RHEA-COMP:9672"/>
        <dbReference type="Rhea" id="RHEA-COMP:9708"/>
        <dbReference type="ChEBI" id="CHEBI:30616"/>
        <dbReference type="ChEBI" id="CHEBI:33019"/>
        <dbReference type="ChEBI" id="CHEBI:57762"/>
        <dbReference type="ChEBI" id="CHEBI:78442"/>
        <dbReference type="ChEBI" id="CHEBI:78537"/>
        <dbReference type="ChEBI" id="CHEBI:456215"/>
        <dbReference type="EC" id="6.1.1.9"/>
    </reaction>
</comment>
<evidence type="ECO:0000256" key="6">
    <source>
        <dbReference type="ARBA" id="ARBA00023146"/>
    </source>
</evidence>
<comment type="subcellular location">
    <subcellularLocation>
        <location evidence="8">Cytoplasm</location>
    </subcellularLocation>
</comment>
<comment type="caution">
    <text evidence="11">The sequence shown here is derived from an EMBL/GenBank/DDBJ whole genome shotgun (WGS) entry which is preliminary data.</text>
</comment>
<dbReference type="InterPro" id="IPR013155">
    <property type="entry name" value="M/V/L/I-tRNA-synth_anticd-bd"/>
</dbReference>
<dbReference type="InterPro" id="IPR002300">
    <property type="entry name" value="aa-tRNA-synth_Ia"/>
</dbReference>
<keyword evidence="5 8" id="KW-0648">Protein biosynthesis</keyword>
<comment type="domain">
    <text evidence="8">ValRS has two distinct active sites: one for aminoacylation and one for editing. The misactivated threonine is translocated from the active site to the editing site.</text>
</comment>
<keyword evidence="3 8" id="KW-0547">Nucleotide-binding</keyword>
<dbReference type="Proteomes" id="UP000646738">
    <property type="component" value="Unassembled WGS sequence"/>
</dbReference>
<gene>
    <name evidence="11" type="primary">valS_1</name>
    <name evidence="8" type="synonym">valS</name>
    <name evidence="11" type="ORF">Srubr_46080</name>
</gene>
<dbReference type="InterPro" id="IPR014729">
    <property type="entry name" value="Rossmann-like_a/b/a_fold"/>
</dbReference>
<dbReference type="HAMAP" id="MF_02005">
    <property type="entry name" value="Val_tRNA_synth_type2"/>
    <property type="match status" value="1"/>
</dbReference>
<keyword evidence="6 8" id="KW-0030">Aminoacyl-tRNA synthetase</keyword>
<dbReference type="InterPro" id="IPR048044">
    <property type="entry name" value="Valyl-tRNA_ligase_actino"/>
</dbReference>
<evidence type="ECO:0000256" key="4">
    <source>
        <dbReference type="ARBA" id="ARBA00022840"/>
    </source>
</evidence>
<dbReference type="InterPro" id="IPR033705">
    <property type="entry name" value="Anticodon_Ia_Val"/>
</dbReference>
<dbReference type="PANTHER" id="PTHR11946:SF93">
    <property type="entry name" value="VALINE--TRNA LIGASE, CHLOROPLASTIC_MITOCHONDRIAL 2"/>
    <property type="match status" value="1"/>
</dbReference>
<keyword evidence="12" id="KW-1185">Reference proteome</keyword>
<proteinExistence type="inferred from homology"/>
<reference evidence="12" key="1">
    <citation type="submission" date="2023-07" db="EMBL/GenBank/DDBJ databases">
        <title>Whole genome shotgun sequence of Streptomyces achromogenes subsp. rubradiris NBRC 14000.</title>
        <authorList>
            <person name="Komaki H."/>
            <person name="Tamura T."/>
        </authorList>
    </citation>
    <scope>NUCLEOTIDE SEQUENCE [LARGE SCALE GENOMIC DNA]</scope>
    <source>
        <strain evidence="12">NBRC 14000</strain>
    </source>
</reference>
<dbReference type="EMBL" id="BNEA01000015">
    <property type="protein sequence ID" value="GHI54762.1"/>
    <property type="molecule type" value="Genomic_DNA"/>
</dbReference>
<dbReference type="Pfam" id="PF08264">
    <property type="entry name" value="Anticodon_1"/>
    <property type="match status" value="1"/>
</dbReference>
<evidence type="ECO:0000259" key="10">
    <source>
        <dbReference type="Pfam" id="PF08264"/>
    </source>
</evidence>
<evidence type="ECO:0000256" key="3">
    <source>
        <dbReference type="ARBA" id="ARBA00022741"/>
    </source>
</evidence>
<dbReference type="InterPro" id="IPR009008">
    <property type="entry name" value="Val/Leu/Ile-tRNA-synth_edit"/>
</dbReference>
<name>A0ABQ3RFX7_STRRR</name>
<dbReference type="SUPFAM" id="SSF50677">
    <property type="entry name" value="ValRS/IleRS/LeuRS editing domain"/>
    <property type="match status" value="1"/>
</dbReference>
<dbReference type="NCBIfam" id="NF000540">
    <property type="entry name" value="alt_ValS"/>
    <property type="match status" value="1"/>
</dbReference>
<organism evidence="11 12">
    <name type="scientific">Streptomyces rubradiris</name>
    <name type="common">Streptomyces achromogenes subsp. rubradiris</name>
    <dbReference type="NCBI Taxonomy" id="285531"/>
    <lineage>
        <taxon>Bacteria</taxon>
        <taxon>Bacillati</taxon>
        <taxon>Actinomycetota</taxon>
        <taxon>Actinomycetes</taxon>
        <taxon>Kitasatosporales</taxon>
        <taxon>Streptomycetaceae</taxon>
        <taxon>Streptomyces</taxon>
    </lineage>
</organism>
<comment type="subunit">
    <text evidence="8">Monomer.</text>
</comment>
<dbReference type="InterPro" id="IPR009080">
    <property type="entry name" value="tRNAsynth_Ia_anticodon-bd"/>
</dbReference>
<feature type="binding site" evidence="8">
    <location>
        <position position="587"/>
    </location>
    <ligand>
        <name>ATP</name>
        <dbReference type="ChEBI" id="CHEBI:30616"/>
    </ligand>
</feature>
<keyword evidence="1 8" id="KW-0963">Cytoplasm</keyword>
<evidence type="ECO:0000256" key="7">
    <source>
        <dbReference type="ARBA" id="ARBA00047552"/>
    </source>
</evidence>
<comment type="function">
    <text evidence="8">Catalyzes the attachment of valine to tRNA(Val). As ValRS can inadvertently accommodate and process structurally similar amino acids such as threonine, to avoid such errors, it has a 'posttransfer' editing activity that hydrolyzes mischarged Thr-tRNA(Val) in a tRNA-dependent manner.</text>
</comment>